<sequence>MSSTNGTSDGKALWCPEALDFRPTIDSLTDSLARLSFEDENGSTAGIAETNKDLNLKDNNTAASVDVVENTGK</sequence>
<reference evidence="1" key="1">
    <citation type="journal article" date="2023" name="Science">
        <title>Genome structures resolve the early diversification of teleost fishes.</title>
        <authorList>
            <person name="Parey E."/>
            <person name="Louis A."/>
            <person name="Montfort J."/>
            <person name="Bouchez O."/>
            <person name="Roques C."/>
            <person name="Iampietro C."/>
            <person name="Lluch J."/>
            <person name="Castinel A."/>
            <person name="Donnadieu C."/>
            <person name="Desvignes T."/>
            <person name="Floi Bucao C."/>
            <person name="Jouanno E."/>
            <person name="Wen M."/>
            <person name="Mejri S."/>
            <person name="Dirks R."/>
            <person name="Jansen H."/>
            <person name="Henkel C."/>
            <person name="Chen W.J."/>
            <person name="Zahm M."/>
            <person name="Cabau C."/>
            <person name="Klopp C."/>
            <person name="Thompson A.W."/>
            <person name="Robinson-Rechavi M."/>
            <person name="Braasch I."/>
            <person name="Lecointre G."/>
            <person name="Bobe J."/>
            <person name="Postlethwait J.H."/>
            <person name="Berthelot C."/>
            <person name="Roest Crollius H."/>
            <person name="Guiguen Y."/>
        </authorList>
    </citation>
    <scope>NUCLEOTIDE SEQUENCE</scope>
    <source>
        <strain evidence="1">WJC10195</strain>
    </source>
</reference>
<keyword evidence="2" id="KW-1185">Reference proteome</keyword>
<protein>
    <submittedName>
        <fullName evidence="1">Uncharacterized protein</fullName>
    </submittedName>
</protein>
<accession>A0A9Q1GD93</accession>
<evidence type="ECO:0000313" key="2">
    <source>
        <dbReference type="Proteomes" id="UP001152622"/>
    </source>
</evidence>
<dbReference type="AlphaFoldDB" id="A0A9Q1GD93"/>
<proteinExistence type="predicted"/>
<gene>
    <name evidence="1" type="ORF">SKAU_G00019000</name>
</gene>
<organism evidence="1 2">
    <name type="scientific">Synaphobranchus kaupii</name>
    <name type="common">Kaup's arrowtooth eel</name>
    <dbReference type="NCBI Taxonomy" id="118154"/>
    <lineage>
        <taxon>Eukaryota</taxon>
        <taxon>Metazoa</taxon>
        <taxon>Chordata</taxon>
        <taxon>Craniata</taxon>
        <taxon>Vertebrata</taxon>
        <taxon>Euteleostomi</taxon>
        <taxon>Actinopterygii</taxon>
        <taxon>Neopterygii</taxon>
        <taxon>Teleostei</taxon>
        <taxon>Anguilliformes</taxon>
        <taxon>Synaphobranchidae</taxon>
        <taxon>Synaphobranchus</taxon>
    </lineage>
</organism>
<dbReference type="EMBL" id="JAINUF010000001">
    <property type="protein sequence ID" value="KAJ8381122.1"/>
    <property type="molecule type" value="Genomic_DNA"/>
</dbReference>
<dbReference type="Proteomes" id="UP001152622">
    <property type="component" value="Chromosome 1"/>
</dbReference>
<evidence type="ECO:0000313" key="1">
    <source>
        <dbReference type="EMBL" id="KAJ8381122.1"/>
    </source>
</evidence>
<comment type="caution">
    <text evidence="1">The sequence shown here is derived from an EMBL/GenBank/DDBJ whole genome shotgun (WGS) entry which is preliminary data.</text>
</comment>
<name>A0A9Q1GD93_SYNKA</name>